<keyword evidence="2" id="KW-0813">Transport</keyword>
<dbReference type="InterPro" id="IPR025937">
    <property type="entry name" value="PDGLE_dom"/>
</dbReference>
<feature type="domain" description="PDGLE" evidence="8">
    <location>
        <begin position="224"/>
        <end position="334"/>
    </location>
</feature>
<dbReference type="PANTHER" id="PTHR34229">
    <property type="entry name" value="METAL TRANSPORT PROTEIN HI_1621-RELATED"/>
    <property type="match status" value="1"/>
</dbReference>
<dbReference type="InterPro" id="IPR002751">
    <property type="entry name" value="CbiM/NikMN"/>
</dbReference>
<proteinExistence type="predicted"/>
<feature type="transmembrane region" description="Helical" evidence="7">
    <location>
        <begin position="72"/>
        <end position="98"/>
    </location>
</feature>
<keyword evidence="3" id="KW-1003">Cell membrane</keyword>
<evidence type="ECO:0000256" key="1">
    <source>
        <dbReference type="ARBA" id="ARBA00004651"/>
    </source>
</evidence>
<reference evidence="9 10" key="1">
    <citation type="submission" date="2019-07" db="EMBL/GenBank/DDBJ databases">
        <title>Insights of Desulfuromonas acetexigens electromicrobiology.</title>
        <authorList>
            <person name="Katuri K."/>
            <person name="Sapireddy V."/>
            <person name="Shaw D.R."/>
            <person name="Saikaly P."/>
        </authorList>
    </citation>
    <scope>NUCLEOTIDE SEQUENCE [LARGE SCALE GENOMIC DNA]</scope>
    <source>
        <strain evidence="9 10">2873</strain>
    </source>
</reference>
<dbReference type="PANTHER" id="PTHR34229:SF1">
    <property type="entry name" value="METAL TRANSPORT PROTEIN HI_1621-RELATED"/>
    <property type="match status" value="1"/>
</dbReference>
<evidence type="ECO:0000313" key="9">
    <source>
        <dbReference type="EMBL" id="TRO82421.1"/>
    </source>
</evidence>
<evidence type="ECO:0000313" key="10">
    <source>
        <dbReference type="Proteomes" id="UP000317155"/>
    </source>
</evidence>
<feature type="transmembrane region" description="Helical" evidence="7">
    <location>
        <begin position="183"/>
        <end position="203"/>
    </location>
</feature>
<dbReference type="AlphaFoldDB" id="A0A550JGU2"/>
<dbReference type="OrthoDB" id="5395048at2"/>
<protein>
    <submittedName>
        <fullName evidence="9">Cobalamin biosynthesis protein CbiM</fullName>
    </submittedName>
</protein>
<evidence type="ECO:0000256" key="7">
    <source>
        <dbReference type="SAM" id="Phobius"/>
    </source>
</evidence>
<evidence type="ECO:0000259" key="8">
    <source>
        <dbReference type="Pfam" id="PF13190"/>
    </source>
</evidence>
<feature type="transmembrane region" description="Helical" evidence="7">
    <location>
        <begin position="224"/>
        <end position="244"/>
    </location>
</feature>
<dbReference type="RefSeq" id="WP_092057470.1">
    <property type="nucleotide sequence ID" value="NZ_FOJJ01000034.1"/>
</dbReference>
<gene>
    <name evidence="9" type="ORF">FL622_07540</name>
</gene>
<evidence type="ECO:0000256" key="6">
    <source>
        <dbReference type="ARBA" id="ARBA00023136"/>
    </source>
</evidence>
<comment type="caution">
    <text evidence="9">The sequence shown here is derived from an EMBL/GenBank/DDBJ whole genome shotgun (WGS) entry which is preliminary data.</text>
</comment>
<evidence type="ECO:0000256" key="5">
    <source>
        <dbReference type="ARBA" id="ARBA00022989"/>
    </source>
</evidence>
<feature type="transmembrane region" description="Helical" evidence="7">
    <location>
        <begin position="40"/>
        <end position="60"/>
    </location>
</feature>
<accession>A0A550JGU2</accession>
<dbReference type="Pfam" id="PF13190">
    <property type="entry name" value="PDGLE"/>
    <property type="match status" value="1"/>
</dbReference>
<evidence type="ECO:0000256" key="3">
    <source>
        <dbReference type="ARBA" id="ARBA00022475"/>
    </source>
</evidence>
<name>A0A550JGU2_9BACT</name>
<dbReference type="Gene3D" id="1.10.1760.20">
    <property type="match status" value="1"/>
</dbReference>
<dbReference type="Pfam" id="PF01891">
    <property type="entry name" value="CbiM"/>
    <property type="match status" value="1"/>
</dbReference>
<feature type="transmembrane region" description="Helical" evidence="7">
    <location>
        <begin position="313"/>
        <end position="333"/>
    </location>
</feature>
<organism evidence="9 10">
    <name type="scientific">Trichloromonas acetexigens</name>
    <dbReference type="NCBI Taxonomy" id="38815"/>
    <lineage>
        <taxon>Bacteria</taxon>
        <taxon>Pseudomonadati</taxon>
        <taxon>Thermodesulfobacteriota</taxon>
        <taxon>Desulfuromonadia</taxon>
        <taxon>Desulfuromonadales</taxon>
        <taxon>Trichloromonadaceae</taxon>
        <taxon>Trichloromonas</taxon>
    </lineage>
</organism>
<feature type="transmembrane region" description="Helical" evidence="7">
    <location>
        <begin position="104"/>
        <end position="127"/>
    </location>
</feature>
<dbReference type="Proteomes" id="UP000317155">
    <property type="component" value="Unassembled WGS sequence"/>
</dbReference>
<keyword evidence="4 7" id="KW-0812">Transmembrane</keyword>
<feature type="transmembrane region" description="Helical" evidence="7">
    <location>
        <begin position="139"/>
        <end position="163"/>
    </location>
</feature>
<dbReference type="GO" id="GO:0005886">
    <property type="term" value="C:plasma membrane"/>
    <property type="evidence" value="ECO:0007669"/>
    <property type="project" value="UniProtKB-SubCell"/>
</dbReference>
<evidence type="ECO:0000256" key="2">
    <source>
        <dbReference type="ARBA" id="ARBA00022448"/>
    </source>
</evidence>
<sequence length="339" mass="35050">MHMADALLSPAVGGAFLAAGAALLAGCSRKLRNEFDDGKIPLMGVLAAFIFAAQMINFTIPGTGSSGHLGGGMILAILLGPCAGFLAMASVLTVQALFFADGGLLALGCNIFNLGFFPCFVAYPLIFRPLLGRAPTRGRLLAASLVAAVAALQLGAFFVVLQTLLSGISELPFGPFLMLMQPIHLAIGVVEGLVTAAVVGYVWKARPDMLTMPGGKVSAPGWKPVLISLAAATLLVGGILSWFASSHPDGLEWAMFHTSGREELAAPEAGVHRSLAALQETTALLPDYGFKAGSEVDVEADEDWPVVDVGTSLSGLVGGLLTLLVAGLAAWLLRGRSRV</sequence>
<keyword evidence="5 7" id="KW-1133">Transmembrane helix</keyword>
<keyword evidence="6 7" id="KW-0472">Membrane</keyword>
<comment type="subcellular location">
    <subcellularLocation>
        <location evidence="1">Cell membrane</location>
        <topology evidence="1">Multi-pass membrane protein</topology>
    </subcellularLocation>
</comment>
<keyword evidence="10" id="KW-1185">Reference proteome</keyword>
<dbReference type="GO" id="GO:0000041">
    <property type="term" value="P:transition metal ion transport"/>
    <property type="evidence" value="ECO:0007669"/>
    <property type="project" value="InterPro"/>
</dbReference>
<dbReference type="EMBL" id="VJVV01000004">
    <property type="protein sequence ID" value="TRO82421.1"/>
    <property type="molecule type" value="Genomic_DNA"/>
</dbReference>
<evidence type="ECO:0000256" key="4">
    <source>
        <dbReference type="ARBA" id="ARBA00022692"/>
    </source>
</evidence>